<proteinExistence type="predicted"/>
<dbReference type="AlphaFoldDB" id="A0AA87WD27"/>
<dbReference type="Proteomes" id="UP000625079">
    <property type="component" value="Unassembled WGS sequence"/>
</dbReference>
<dbReference type="EMBL" id="BMHC01000035">
    <property type="protein sequence ID" value="GGI33910.1"/>
    <property type="molecule type" value="Genomic_DNA"/>
</dbReference>
<evidence type="ECO:0000313" key="3">
    <source>
        <dbReference type="Proteomes" id="UP000625079"/>
    </source>
</evidence>
<reference evidence="2" key="1">
    <citation type="journal article" date="2014" name="Int. J. Syst. Evol. Microbiol.">
        <title>Complete genome sequence of Corynebacterium casei LMG S-19264T (=DSM 44701T), isolated from a smear-ripened cheese.</title>
        <authorList>
            <consortium name="US DOE Joint Genome Institute (JGI-PGF)"/>
            <person name="Walter F."/>
            <person name="Albersmeier A."/>
            <person name="Kalinowski J."/>
            <person name="Ruckert C."/>
        </authorList>
    </citation>
    <scope>NUCLEOTIDE SEQUENCE</scope>
    <source>
        <strain evidence="2">CGMCC 1.15034</strain>
    </source>
</reference>
<accession>A0AA87WD27</accession>
<comment type="caution">
    <text evidence="2">The sequence shown here is derived from an EMBL/GenBank/DDBJ whole genome shotgun (WGS) entry which is preliminary data.</text>
</comment>
<feature type="region of interest" description="Disordered" evidence="1">
    <location>
        <begin position="62"/>
        <end position="82"/>
    </location>
</feature>
<organism evidence="2 3">
    <name type="scientific">Bradyrhizobium guangdongense</name>
    <dbReference type="NCBI Taxonomy" id="1325090"/>
    <lineage>
        <taxon>Bacteria</taxon>
        <taxon>Pseudomonadati</taxon>
        <taxon>Pseudomonadota</taxon>
        <taxon>Alphaproteobacteria</taxon>
        <taxon>Hyphomicrobiales</taxon>
        <taxon>Nitrobacteraceae</taxon>
        <taxon>Bradyrhizobium</taxon>
    </lineage>
</organism>
<gene>
    <name evidence="2" type="ORF">GCM10010987_76740</name>
</gene>
<name>A0AA87WD27_9BRAD</name>
<evidence type="ECO:0000313" key="2">
    <source>
        <dbReference type="EMBL" id="GGI33910.1"/>
    </source>
</evidence>
<sequence>MSLEPARRNGEKVKRGSVRRWCALVRNHGAPLIATTVAKKRIAERRLRIELVRGSTLRGCVMGQQDESNDTETQASRDRMSA</sequence>
<reference evidence="2" key="2">
    <citation type="submission" date="2022-12" db="EMBL/GenBank/DDBJ databases">
        <authorList>
            <person name="Sun Q."/>
            <person name="Zhou Y."/>
        </authorList>
    </citation>
    <scope>NUCLEOTIDE SEQUENCE</scope>
    <source>
        <strain evidence="2">CGMCC 1.15034</strain>
    </source>
</reference>
<protein>
    <submittedName>
        <fullName evidence="2">Uncharacterized protein</fullName>
    </submittedName>
</protein>
<evidence type="ECO:0000256" key="1">
    <source>
        <dbReference type="SAM" id="MobiDB-lite"/>
    </source>
</evidence>